<gene>
    <name evidence="1" type="ORF">WISP_106536</name>
</gene>
<comment type="caution">
    <text evidence="1">The sequence shown here is derived from an EMBL/GenBank/DDBJ whole genome shotgun (WGS) entry which is preliminary data.</text>
</comment>
<keyword evidence="2" id="KW-1185">Reference proteome</keyword>
<evidence type="ECO:0000313" key="2">
    <source>
        <dbReference type="Proteomes" id="UP001145742"/>
    </source>
</evidence>
<dbReference type="EMBL" id="WHWB01034388">
    <property type="protein sequence ID" value="KAJ7410733.1"/>
    <property type="molecule type" value="Genomic_DNA"/>
</dbReference>
<protein>
    <submittedName>
        <fullName evidence="1">Uncharacterized protein</fullName>
    </submittedName>
</protein>
<reference evidence="1" key="1">
    <citation type="submission" date="2019-10" db="EMBL/GenBank/DDBJ databases">
        <authorList>
            <person name="Soares A.E.R."/>
            <person name="Aleixo A."/>
            <person name="Schneider P."/>
            <person name="Miyaki C.Y."/>
            <person name="Schneider M.P."/>
            <person name="Mello C."/>
            <person name="Vasconcelos A.T.R."/>
        </authorList>
    </citation>
    <scope>NUCLEOTIDE SEQUENCE</scope>
    <source>
        <tissue evidence="1">Muscle</tissue>
    </source>
</reference>
<dbReference type="Proteomes" id="UP001145742">
    <property type="component" value="Unassembled WGS sequence"/>
</dbReference>
<evidence type="ECO:0000313" key="1">
    <source>
        <dbReference type="EMBL" id="KAJ7410733.1"/>
    </source>
</evidence>
<organism evidence="1 2">
    <name type="scientific">Willisornis vidua</name>
    <name type="common">Xingu scale-backed antbird</name>
    <dbReference type="NCBI Taxonomy" id="1566151"/>
    <lineage>
        <taxon>Eukaryota</taxon>
        <taxon>Metazoa</taxon>
        <taxon>Chordata</taxon>
        <taxon>Craniata</taxon>
        <taxon>Vertebrata</taxon>
        <taxon>Euteleostomi</taxon>
        <taxon>Archelosauria</taxon>
        <taxon>Archosauria</taxon>
        <taxon>Dinosauria</taxon>
        <taxon>Saurischia</taxon>
        <taxon>Theropoda</taxon>
        <taxon>Coelurosauria</taxon>
        <taxon>Aves</taxon>
        <taxon>Neognathae</taxon>
        <taxon>Neoaves</taxon>
        <taxon>Telluraves</taxon>
        <taxon>Australaves</taxon>
        <taxon>Passeriformes</taxon>
        <taxon>Thamnophilidae</taxon>
        <taxon>Willisornis</taxon>
    </lineage>
</organism>
<sequence length="219" mass="25306">MKSNIKLLETICELTGLRTQGEKCHGFYIKPTKDSYTINDCPAWTISDTPFNMIDLGSSEKYLGLQIDAWTGITKPIRTLDARIKRHNYICHMLSKEGKKKDWVAYLEPHIRDSKNKLFKPDLIFVKEHRAYVVDVMVRFEHNTSTLADSTKEKVEKYQHPHKKIQDLTNAAEVNFVGFQLGARGKWYNKNYKLLSALGLSKSRQGQPGLWPPEHFSHL</sequence>
<proteinExistence type="predicted"/>
<accession>A0ABQ9CWV3</accession>
<name>A0ABQ9CWV3_9PASS</name>